<feature type="region of interest" description="Disordered" evidence="1">
    <location>
        <begin position="197"/>
        <end position="217"/>
    </location>
</feature>
<evidence type="ECO:0000313" key="3">
    <source>
        <dbReference type="EMBL" id="KAK4394530.1"/>
    </source>
</evidence>
<dbReference type="EMBL" id="JACGWL010000009">
    <property type="protein sequence ID" value="KAK4394530.1"/>
    <property type="molecule type" value="Genomic_DNA"/>
</dbReference>
<feature type="region of interest" description="Disordered" evidence="1">
    <location>
        <begin position="229"/>
        <end position="284"/>
    </location>
</feature>
<evidence type="ECO:0000256" key="1">
    <source>
        <dbReference type="SAM" id="MobiDB-lite"/>
    </source>
</evidence>
<dbReference type="AlphaFoldDB" id="A0AAE1WJE9"/>
<dbReference type="PANTHER" id="PTHR45786:SF80">
    <property type="entry name" value="HELITRON HELICASE-LIKE DOMAIN-CONTAINING PROTEIN"/>
    <property type="match status" value="1"/>
</dbReference>
<feature type="compositionally biased region" description="Polar residues" evidence="1">
    <location>
        <begin position="242"/>
        <end position="254"/>
    </location>
</feature>
<reference evidence="3" key="1">
    <citation type="submission" date="2020-06" db="EMBL/GenBank/DDBJ databases">
        <authorList>
            <person name="Li T."/>
            <person name="Hu X."/>
            <person name="Zhang T."/>
            <person name="Song X."/>
            <person name="Zhang H."/>
            <person name="Dai N."/>
            <person name="Sheng W."/>
            <person name="Hou X."/>
            <person name="Wei L."/>
        </authorList>
    </citation>
    <scope>NUCLEOTIDE SEQUENCE</scope>
    <source>
        <strain evidence="3">K16</strain>
        <tissue evidence="3">Leaf</tissue>
    </source>
</reference>
<feature type="compositionally biased region" description="Basic and acidic residues" evidence="1">
    <location>
        <begin position="68"/>
        <end position="85"/>
    </location>
</feature>
<dbReference type="PANTHER" id="PTHR45786">
    <property type="entry name" value="DNA BINDING PROTEIN-LIKE"/>
    <property type="match status" value="1"/>
</dbReference>
<dbReference type="InterPro" id="IPR025476">
    <property type="entry name" value="Helitron_helicase-like"/>
</dbReference>
<feature type="compositionally biased region" description="Basic and acidic residues" evidence="1">
    <location>
        <begin position="16"/>
        <end position="25"/>
    </location>
</feature>
<accession>A0AAE1WJE9</accession>
<feature type="compositionally biased region" description="Low complexity" evidence="1">
    <location>
        <begin position="261"/>
        <end position="277"/>
    </location>
</feature>
<feature type="compositionally biased region" description="Acidic residues" evidence="1">
    <location>
        <begin position="1"/>
        <end position="12"/>
    </location>
</feature>
<reference evidence="3" key="2">
    <citation type="journal article" date="2024" name="Plant">
        <title>Genomic evolution and insights into agronomic trait innovations of Sesamum species.</title>
        <authorList>
            <person name="Miao H."/>
            <person name="Wang L."/>
            <person name="Qu L."/>
            <person name="Liu H."/>
            <person name="Sun Y."/>
            <person name="Le M."/>
            <person name="Wang Q."/>
            <person name="Wei S."/>
            <person name="Zheng Y."/>
            <person name="Lin W."/>
            <person name="Duan Y."/>
            <person name="Cao H."/>
            <person name="Xiong S."/>
            <person name="Wang X."/>
            <person name="Wei L."/>
            <person name="Li C."/>
            <person name="Ma Q."/>
            <person name="Ju M."/>
            <person name="Zhao R."/>
            <person name="Li G."/>
            <person name="Mu C."/>
            <person name="Tian Q."/>
            <person name="Mei H."/>
            <person name="Zhang T."/>
            <person name="Gao T."/>
            <person name="Zhang H."/>
        </authorList>
    </citation>
    <scope>NUCLEOTIDE SEQUENCE</scope>
    <source>
        <strain evidence="3">K16</strain>
    </source>
</reference>
<keyword evidence="4" id="KW-1185">Reference proteome</keyword>
<feature type="compositionally biased region" description="Basic and acidic residues" evidence="1">
    <location>
        <begin position="35"/>
        <end position="44"/>
    </location>
</feature>
<proteinExistence type="predicted"/>
<comment type="caution">
    <text evidence="3">The sequence shown here is derived from an EMBL/GenBank/DDBJ whole genome shotgun (WGS) entry which is preliminary data.</text>
</comment>
<dbReference type="Proteomes" id="UP001289374">
    <property type="component" value="Unassembled WGS sequence"/>
</dbReference>
<organism evidence="3 4">
    <name type="scientific">Sesamum angolense</name>
    <dbReference type="NCBI Taxonomy" id="2727404"/>
    <lineage>
        <taxon>Eukaryota</taxon>
        <taxon>Viridiplantae</taxon>
        <taxon>Streptophyta</taxon>
        <taxon>Embryophyta</taxon>
        <taxon>Tracheophyta</taxon>
        <taxon>Spermatophyta</taxon>
        <taxon>Magnoliopsida</taxon>
        <taxon>eudicotyledons</taxon>
        <taxon>Gunneridae</taxon>
        <taxon>Pentapetalae</taxon>
        <taxon>asterids</taxon>
        <taxon>lamiids</taxon>
        <taxon>Lamiales</taxon>
        <taxon>Pedaliaceae</taxon>
        <taxon>Sesamum</taxon>
    </lineage>
</organism>
<gene>
    <name evidence="3" type="ORF">Sango_1607300</name>
</gene>
<protein>
    <recommendedName>
        <fullName evidence="2">Helitron helicase-like domain-containing protein</fullName>
    </recommendedName>
</protein>
<feature type="domain" description="Helitron helicase-like" evidence="2">
    <location>
        <begin position="424"/>
        <end position="500"/>
    </location>
</feature>
<name>A0AAE1WJE9_9LAMI</name>
<feature type="region of interest" description="Disordered" evidence="1">
    <location>
        <begin position="1"/>
        <end position="85"/>
    </location>
</feature>
<sequence length="512" mass="58491">MESEDSNMDIDGIDTQVERTREQNRVRARQRRQRMSTEGREVHLARRRQNYQQQRQIDENDASIQESMQRRREINRIRSRERRERMTTEQREVYLARRRHLYHLRRGNNTIPAVAADVNAYQTTSRHTQALHIEGNQGVVPLARSIPIPLTIADGNRSVTSTSVAQTSGSAINTTVGTTLLRQIPLANFAQVPANQLEASTSRAQPSNNRDNTCSTTDRVVGNISLRHIPAPNFDRVPPNQFEASTSRARPSNSGDHDNNDYNLSSSSSDDLHNPPNVGEGRRKVMLPEIPVPVDLIRLFTDQSAEGRIFRQNIRAYNHVFSFTSLGVALDQSLAPFDQGIYTFRAHGSIYHRIGSLLPLPGTRPRYIQMFIYDTEHEIENRLQESNGLDGELVDKVRHILDAHNPFVKTLRQLAQRPDINIIRGDIPSILLHGGRLLQQYVVDNYVKIETQKLRWVRFHQHDIRAELYEGLQDCLDAGENDAGNVGRRTILPSSFIGSHVICFRDTKMLWQ</sequence>
<dbReference type="Pfam" id="PF14214">
    <property type="entry name" value="Helitron_like_N"/>
    <property type="match status" value="1"/>
</dbReference>
<evidence type="ECO:0000259" key="2">
    <source>
        <dbReference type="Pfam" id="PF14214"/>
    </source>
</evidence>
<evidence type="ECO:0000313" key="4">
    <source>
        <dbReference type="Proteomes" id="UP001289374"/>
    </source>
</evidence>